<gene>
    <name evidence="1" type="ORF">PISMIDRAFT_124478</name>
</gene>
<reference evidence="1 2" key="1">
    <citation type="submission" date="2014-04" db="EMBL/GenBank/DDBJ databases">
        <authorList>
            <consortium name="DOE Joint Genome Institute"/>
            <person name="Kuo A."/>
            <person name="Kohler A."/>
            <person name="Costa M.D."/>
            <person name="Nagy L.G."/>
            <person name="Floudas D."/>
            <person name="Copeland A."/>
            <person name="Barry K.W."/>
            <person name="Cichocki N."/>
            <person name="Veneault-Fourrey C."/>
            <person name="LaButti K."/>
            <person name="Lindquist E.A."/>
            <person name="Lipzen A."/>
            <person name="Lundell T."/>
            <person name="Morin E."/>
            <person name="Murat C."/>
            <person name="Sun H."/>
            <person name="Tunlid A."/>
            <person name="Henrissat B."/>
            <person name="Grigoriev I.V."/>
            <person name="Hibbett D.S."/>
            <person name="Martin F."/>
            <person name="Nordberg H.P."/>
            <person name="Cantor M.N."/>
            <person name="Hua S.X."/>
        </authorList>
    </citation>
    <scope>NUCLEOTIDE SEQUENCE [LARGE SCALE GENOMIC DNA]</scope>
    <source>
        <strain evidence="1 2">441</strain>
    </source>
</reference>
<dbReference type="Proteomes" id="UP000054018">
    <property type="component" value="Unassembled WGS sequence"/>
</dbReference>
<dbReference type="HOGENOM" id="CLU_2400508_0_0_1"/>
<protein>
    <submittedName>
        <fullName evidence="1">Uncharacterized protein</fullName>
    </submittedName>
</protein>
<dbReference type="AlphaFoldDB" id="A0A0D0A962"/>
<name>A0A0D0A962_9AGAM</name>
<keyword evidence="2" id="KW-1185">Reference proteome</keyword>
<evidence type="ECO:0000313" key="2">
    <source>
        <dbReference type="Proteomes" id="UP000054018"/>
    </source>
</evidence>
<organism evidence="1 2">
    <name type="scientific">Pisolithus microcarpus 441</name>
    <dbReference type="NCBI Taxonomy" id="765257"/>
    <lineage>
        <taxon>Eukaryota</taxon>
        <taxon>Fungi</taxon>
        <taxon>Dikarya</taxon>
        <taxon>Basidiomycota</taxon>
        <taxon>Agaricomycotina</taxon>
        <taxon>Agaricomycetes</taxon>
        <taxon>Agaricomycetidae</taxon>
        <taxon>Boletales</taxon>
        <taxon>Sclerodermatineae</taxon>
        <taxon>Pisolithaceae</taxon>
        <taxon>Pisolithus</taxon>
    </lineage>
</organism>
<evidence type="ECO:0000313" key="1">
    <source>
        <dbReference type="EMBL" id="KIK30882.1"/>
    </source>
</evidence>
<accession>A0A0D0A962</accession>
<dbReference type="EMBL" id="KN833685">
    <property type="protein sequence ID" value="KIK30882.1"/>
    <property type="molecule type" value="Genomic_DNA"/>
</dbReference>
<proteinExistence type="predicted"/>
<reference evidence="2" key="2">
    <citation type="submission" date="2015-01" db="EMBL/GenBank/DDBJ databases">
        <title>Evolutionary Origins and Diversification of the Mycorrhizal Mutualists.</title>
        <authorList>
            <consortium name="DOE Joint Genome Institute"/>
            <consortium name="Mycorrhizal Genomics Consortium"/>
            <person name="Kohler A."/>
            <person name="Kuo A."/>
            <person name="Nagy L.G."/>
            <person name="Floudas D."/>
            <person name="Copeland A."/>
            <person name="Barry K.W."/>
            <person name="Cichocki N."/>
            <person name="Veneault-Fourrey C."/>
            <person name="LaButti K."/>
            <person name="Lindquist E.A."/>
            <person name="Lipzen A."/>
            <person name="Lundell T."/>
            <person name="Morin E."/>
            <person name="Murat C."/>
            <person name="Riley R."/>
            <person name="Ohm R."/>
            <person name="Sun H."/>
            <person name="Tunlid A."/>
            <person name="Henrissat B."/>
            <person name="Grigoriev I.V."/>
            <person name="Hibbett D.S."/>
            <person name="Martin F."/>
        </authorList>
    </citation>
    <scope>NUCLEOTIDE SEQUENCE [LARGE SCALE GENOMIC DNA]</scope>
    <source>
        <strain evidence="2">441</strain>
    </source>
</reference>
<sequence>MLNSSVKQHLAVLLGVIKGSITECQAMRGDIVKSFPLSAPPLVAVRYLPQARRTNTEKPEGLLRVVVVVHSYVPGLRVLRSPFGQGHVWSRPS</sequence>